<keyword evidence="4" id="KW-1185">Reference proteome</keyword>
<name>A0A098LE20_9BACT</name>
<evidence type="ECO:0000313" key="4">
    <source>
        <dbReference type="Proteomes" id="UP000030185"/>
    </source>
</evidence>
<evidence type="ECO:0000256" key="1">
    <source>
        <dbReference type="ARBA" id="ARBA00043985"/>
    </source>
</evidence>
<reference evidence="3 4" key="1">
    <citation type="submission" date="2014-09" db="EMBL/GenBank/DDBJ databases">
        <title>Sporocytophaga myxococcoides PG-01 genome sequencing.</title>
        <authorList>
            <person name="Liu L."/>
            <person name="Gao P.J."/>
            <person name="Chen G.J."/>
            <person name="Wang L.S."/>
        </authorList>
    </citation>
    <scope>NUCLEOTIDE SEQUENCE [LARGE SCALE GENOMIC DNA]</scope>
    <source>
        <strain evidence="3 4">PG-01</strain>
    </source>
</reference>
<feature type="coiled-coil region" evidence="2">
    <location>
        <begin position="111"/>
        <end position="191"/>
    </location>
</feature>
<dbReference type="Pfam" id="PF04012">
    <property type="entry name" value="PspA_IM30"/>
    <property type="match status" value="1"/>
</dbReference>
<dbReference type="STRING" id="153721.MYP_1581"/>
<comment type="similarity">
    <text evidence="1">Belongs to the PspA/Vipp/IM30 family.</text>
</comment>
<keyword evidence="2" id="KW-0175">Coiled coil</keyword>
<dbReference type="Proteomes" id="UP000030185">
    <property type="component" value="Unassembled WGS sequence"/>
</dbReference>
<protein>
    <recommendedName>
        <fullName evidence="5">Phage shock protein A</fullName>
    </recommendedName>
</protein>
<dbReference type="PANTHER" id="PTHR31088">
    <property type="entry name" value="MEMBRANE-ASSOCIATED PROTEIN VIPP1, CHLOROPLASTIC"/>
    <property type="match status" value="1"/>
</dbReference>
<gene>
    <name evidence="3" type="ORF">MYP_1581</name>
</gene>
<dbReference type="eggNOG" id="COG1842">
    <property type="taxonomic scope" value="Bacteria"/>
</dbReference>
<dbReference type="RefSeq" id="WP_045460769.1">
    <property type="nucleotide sequence ID" value="NZ_BBLT01000002.1"/>
</dbReference>
<accession>A0A098LE20</accession>
<organism evidence="3 4">
    <name type="scientific">Sporocytophaga myxococcoides</name>
    <dbReference type="NCBI Taxonomy" id="153721"/>
    <lineage>
        <taxon>Bacteria</taxon>
        <taxon>Pseudomonadati</taxon>
        <taxon>Bacteroidota</taxon>
        <taxon>Cytophagia</taxon>
        <taxon>Cytophagales</taxon>
        <taxon>Cytophagaceae</taxon>
        <taxon>Sporocytophaga</taxon>
    </lineage>
</organism>
<dbReference type="EMBL" id="BBLT01000002">
    <property type="protein sequence ID" value="GAL84353.1"/>
    <property type="molecule type" value="Genomic_DNA"/>
</dbReference>
<dbReference type="OrthoDB" id="9779630at2"/>
<dbReference type="PANTHER" id="PTHR31088:SF6">
    <property type="entry name" value="PHAGE SHOCK PROTEIN A"/>
    <property type="match status" value="1"/>
</dbReference>
<evidence type="ECO:0000313" key="3">
    <source>
        <dbReference type="EMBL" id="GAL84353.1"/>
    </source>
</evidence>
<evidence type="ECO:0008006" key="5">
    <source>
        <dbReference type="Google" id="ProtNLM"/>
    </source>
</evidence>
<dbReference type="AlphaFoldDB" id="A0A098LE20"/>
<evidence type="ECO:0000256" key="2">
    <source>
        <dbReference type="SAM" id="Coils"/>
    </source>
</evidence>
<proteinExistence type="inferred from homology"/>
<comment type="caution">
    <text evidence="3">The sequence shown here is derived from an EMBL/GenBank/DDBJ whole genome shotgun (WGS) entry which is preliminary data.</text>
</comment>
<dbReference type="InterPro" id="IPR007157">
    <property type="entry name" value="PspA_VIPP1"/>
</dbReference>
<sequence length="243" mass="27117">MLNWFKRLFKIGEAEAHAALDKLENPINMIEQGLRDLREDLNKGLKSLAEVKALAIKAENDQKEKNKVALEYEHKAMLLLQKAQSGGLDPVEGDRLASEALMKRHSALSQIETLSNTVKQYNDMASKIESNNKLLKSKIDGWEGELDTLKARVKVAKSTKDFNQKLAGLDANNTLRMLEKMKDKINQEEALAQSYGEIADNNKSVDDQINKALEGSLTHPLIADSLAHLKAKIAIDSTKKLEN</sequence>